<evidence type="ECO:0000313" key="3">
    <source>
        <dbReference type="Proteomes" id="UP000276178"/>
    </source>
</evidence>
<reference evidence="2 3" key="1">
    <citation type="submission" date="2018-10" db="EMBL/GenBank/DDBJ databases">
        <title>Phylogenomics of Brevibacillus.</title>
        <authorList>
            <person name="Dunlap C."/>
        </authorList>
    </citation>
    <scope>NUCLEOTIDE SEQUENCE [LARGE SCALE GENOMIC DNA]</scope>
    <source>
        <strain evidence="2 3">NRRL NRS 1219</strain>
    </source>
</reference>
<name>A0A3M8AKF8_9BACL</name>
<sequence length="60" mass="7002">MNKKLLSLLGIPTVSRNSRKAQKKSSVQLKRKIFQFSFKSLEVLSLILRIAHIIFEFLKK</sequence>
<reference evidence="1 4" key="2">
    <citation type="submission" date="2019-06" db="EMBL/GenBank/DDBJ databases">
        <title>Whole genome shotgun sequence of Brevibacillus agri NBRC 15538.</title>
        <authorList>
            <person name="Hosoyama A."/>
            <person name="Uohara A."/>
            <person name="Ohji S."/>
            <person name="Ichikawa N."/>
        </authorList>
    </citation>
    <scope>NUCLEOTIDE SEQUENCE [LARGE SCALE GENOMIC DNA]</scope>
    <source>
        <strain evidence="1 4">NBRC 15538</strain>
    </source>
</reference>
<evidence type="ECO:0000313" key="2">
    <source>
        <dbReference type="EMBL" id="RNB51700.1"/>
    </source>
</evidence>
<dbReference type="AlphaFoldDB" id="A0A3M8AKF8"/>
<evidence type="ECO:0000313" key="1">
    <source>
        <dbReference type="EMBL" id="GED28679.1"/>
    </source>
</evidence>
<organism evidence="2 3">
    <name type="scientific">Brevibacillus agri</name>
    <dbReference type="NCBI Taxonomy" id="51101"/>
    <lineage>
        <taxon>Bacteria</taxon>
        <taxon>Bacillati</taxon>
        <taxon>Bacillota</taxon>
        <taxon>Bacilli</taxon>
        <taxon>Bacillales</taxon>
        <taxon>Paenibacillaceae</taxon>
        <taxon>Brevibacillus</taxon>
    </lineage>
</organism>
<keyword evidence="4" id="KW-1185">Reference proteome</keyword>
<proteinExistence type="predicted"/>
<gene>
    <name evidence="1" type="ORF">BAG01nite_47810</name>
    <name evidence="2" type="ORF">EB820_19540</name>
</gene>
<dbReference type="Proteomes" id="UP000276178">
    <property type="component" value="Unassembled WGS sequence"/>
</dbReference>
<evidence type="ECO:0000313" key="4">
    <source>
        <dbReference type="Proteomes" id="UP000317180"/>
    </source>
</evidence>
<comment type="caution">
    <text evidence="2">The sequence shown here is derived from an EMBL/GenBank/DDBJ whole genome shotgun (WGS) entry which is preliminary data.</text>
</comment>
<dbReference type="EMBL" id="RHHN01000061">
    <property type="protein sequence ID" value="RNB51700.1"/>
    <property type="molecule type" value="Genomic_DNA"/>
</dbReference>
<accession>A0A3M8AKF8</accession>
<dbReference type="Proteomes" id="UP000317180">
    <property type="component" value="Unassembled WGS sequence"/>
</dbReference>
<protein>
    <submittedName>
        <fullName evidence="2">Uncharacterized protein</fullName>
    </submittedName>
</protein>
<dbReference type="EMBL" id="BJOD01000089">
    <property type="protein sequence ID" value="GED28679.1"/>
    <property type="molecule type" value="Genomic_DNA"/>
</dbReference>